<dbReference type="SUPFAM" id="SSF46785">
    <property type="entry name" value="Winged helix' DNA-binding domain"/>
    <property type="match status" value="1"/>
</dbReference>
<protein>
    <submittedName>
        <fullName evidence="4">ROK family protein</fullName>
    </submittedName>
</protein>
<dbReference type="SUPFAM" id="SSF53067">
    <property type="entry name" value="Actin-like ATPase domain"/>
    <property type="match status" value="2"/>
</dbReference>
<evidence type="ECO:0000313" key="4">
    <source>
        <dbReference type="EMBL" id="MRI86420.1"/>
    </source>
</evidence>
<comment type="function">
    <text evidence="1">Transcriptional repressor of xylose-utilizing enzymes.</text>
</comment>
<sequence length="394" mass="44219">MLTKKQKEQSAIILDSIYAEGPISRVELSRKLGITPATMTIITHYLMDTKVIYEVGEELDGYNVGRKKILLDITPQYAYYLGIELFYHYMCLCITDNKGNIFAKKIIKFTETSLEEYFASEQFDADIRGFRTEYAMYPLSAIGFSIPTTLSRTGKPRTNLPFWKDLDTSKIAALADVPIYFAPLANSMALSQRLFNPKVASDSFILLHIRSKILMAYVEDGVVQENKAPLVGELGHTVINPQGEACACGKRGCLQTYLSEDAIVRKAKMIYEVAENTFLHNIVKETADIDFSTVIQAFRLGDEAATTLIKNAMRYLALALDNLSMIIDTEEVVLHGAIFNTPECVGLLKQYLLENSSPYRPTDTHKHSFLPYQYTNGALAACAYAIHHHLINGF</sequence>
<name>A0A6I2GEY9_9LACT</name>
<dbReference type="InterPro" id="IPR000600">
    <property type="entry name" value="ROK"/>
</dbReference>
<dbReference type="InterPro" id="IPR036388">
    <property type="entry name" value="WH-like_DNA-bd_sf"/>
</dbReference>
<dbReference type="EMBL" id="WJQS01000014">
    <property type="protein sequence ID" value="MRI86420.1"/>
    <property type="molecule type" value="Genomic_DNA"/>
</dbReference>
<dbReference type="PANTHER" id="PTHR18964:SF149">
    <property type="entry name" value="BIFUNCTIONAL UDP-N-ACETYLGLUCOSAMINE 2-EPIMERASE_N-ACETYLMANNOSAMINE KINASE"/>
    <property type="match status" value="1"/>
</dbReference>
<evidence type="ECO:0000256" key="3">
    <source>
        <dbReference type="ARBA" id="ARBA00022629"/>
    </source>
</evidence>
<dbReference type="Gene3D" id="3.30.420.40">
    <property type="match status" value="2"/>
</dbReference>
<keyword evidence="3" id="KW-0119">Carbohydrate metabolism</keyword>
<dbReference type="RefSeq" id="WP_153864089.1">
    <property type="nucleotide sequence ID" value="NZ_WJQS01000014.1"/>
</dbReference>
<reference evidence="4 5" key="1">
    <citation type="submission" date="2019-11" db="EMBL/GenBank/DDBJ databases">
        <title>Characterisation of Fundicoccus ignavus gen. nov. sp. nov., a novel genus of the family Aerococcaceae isolated from bulk tank milk.</title>
        <authorList>
            <person name="Siebert A."/>
            <person name="Huptas C."/>
            <person name="Wenning M."/>
            <person name="Scherer S."/>
            <person name="Doll E.V."/>
        </authorList>
    </citation>
    <scope>NUCLEOTIDE SEQUENCE [LARGE SCALE GENOMIC DNA]</scope>
    <source>
        <strain evidence="4 5">WS4759</strain>
    </source>
</reference>
<gene>
    <name evidence="4" type="ORF">GIY09_11245</name>
</gene>
<accession>A0A6I2GEY9</accession>
<organism evidence="4 5">
    <name type="scientific">Fundicoccus ignavus</name>
    <dbReference type="NCBI Taxonomy" id="2664442"/>
    <lineage>
        <taxon>Bacteria</taxon>
        <taxon>Bacillati</taxon>
        <taxon>Bacillota</taxon>
        <taxon>Bacilli</taxon>
        <taxon>Lactobacillales</taxon>
        <taxon>Aerococcaceae</taxon>
        <taxon>Fundicoccus</taxon>
    </lineage>
</organism>
<comment type="caution">
    <text evidence="4">The sequence shown here is derived from an EMBL/GenBank/DDBJ whole genome shotgun (WGS) entry which is preliminary data.</text>
</comment>
<dbReference type="InterPro" id="IPR043129">
    <property type="entry name" value="ATPase_NBD"/>
</dbReference>
<dbReference type="Proteomes" id="UP000430975">
    <property type="component" value="Unassembled WGS sequence"/>
</dbReference>
<evidence type="ECO:0000256" key="2">
    <source>
        <dbReference type="ARBA" id="ARBA00006479"/>
    </source>
</evidence>
<keyword evidence="3" id="KW-0859">Xylose metabolism</keyword>
<evidence type="ECO:0000256" key="1">
    <source>
        <dbReference type="ARBA" id="ARBA00002486"/>
    </source>
</evidence>
<comment type="similarity">
    <text evidence="2">Belongs to the ROK (NagC/XylR) family.</text>
</comment>
<dbReference type="Pfam" id="PF00480">
    <property type="entry name" value="ROK"/>
    <property type="match status" value="1"/>
</dbReference>
<evidence type="ECO:0000313" key="5">
    <source>
        <dbReference type="Proteomes" id="UP000430975"/>
    </source>
</evidence>
<dbReference type="AlphaFoldDB" id="A0A6I2GEY9"/>
<dbReference type="GO" id="GO:0042732">
    <property type="term" value="P:D-xylose metabolic process"/>
    <property type="evidence" value="ECO:0007669"/>
    <property type="project" value="UniProtKB-KW"/>
</dbReference>
<dbReference type="InterPro" id="IPR036390">
    <property type="entry name" value="WH_DNA-bd_sf"/>
</dbReference>
<dbReference type="PANTHER" id="PTHR18964">
    <property type="entry name" value="ROK (REPRESSOR, ORF, KINASE) FAMILY"/>
    <property type="match status" value="1"/>
</dbReference>
<proteinExistence type="inferred from homology"/>
<keyword evidence="5" id="KW-1185">Reference proteome</keyword>
<dbReference type="Gene3D" id="1.10.10.10">
    <property type="entry name" value="Winged helix-like DNA-binding domain superfamily/Winged helix DNA-binding domain"/>
    <property type="match status" value="1"/>
</dbReference>